<reference evidence="8 9" key="1">
    <citation type="submission" date="2018-06" db="EMBL/GenBank/DDBJ databases">
        <authorList>
            <person name="Liu Z.-W."/>
        </authorList>
    </citation>
    <scope>NUCLEOTIDE SEQUENCE [LARGE SCALE GENOMIC DNA]</scope>
    <source>
        <strain evidence="8 9">2b14</strain>
    </source>
</reference>
<dbReference type="OrthoDB" id="1100079at2"/>
<evidence type="ECO:0000256" key="4">
    <source>
        <dbReference type="ARBA" id="ARBA00023136"/>
    </source>
</evidence>
<comment type="subcellular location">
    <subcellularLocation>
        <location evidence="1">Cell outer membrane</location>
    </subcellularLocation>
</comment>
<reference evidence="8 9" key="2">
    <citation type="submission" date="2018-07" db="EMBL/GenBank/DDBJ databases">
        <title>Pontibacter sp. 2b14 genomic sequence and assembly.</title>
        <authorList>
            <person name="Du Z.-J."/>
        </authorList>
    </citation>
    <scope>NUCLEOTIDE SEQUENCE [LARGE SCALE GENOMIC DNA]</scope>
    <source>
        <strain evidence="8 9">2b14</strain>
    </source>
</reference>
<keyword evidence="4" id="KW-0472">Membrane</keyword>
<dbReference type="EMBL" id="QMDV01000001">
    <property type="protein sequence ID" value="RAU83929.1"/>
    <property type="molecule type" value="Genomic_DNA"/>
</dbReference>
<evidence type="ECO:0000313" key="9">
    <source>
        <dbReference type="Proteomes" id="UP000251692"/>
    </source>
</evidence>
<keyword evidence="5" id="KW-0998">Cell outer membrane</keyword>
<keyword evidence="9" id="KW-1185">Reference proteome</keyword>
<dbReference type="SUPFAM" id="SSF48452">
    <property type="entry name" value="TPR-like"/>
    <property type="match status" value="1"/>
</dbReference>
<keyword evidence="3" id="KW-0732">Signal</keyword>
<protein>
    <submittedName>
        <fullName evidence="8">RagB/SusD family nutrient uptake outer membrane protein</fullName>
    </submittedName>
</protein>
<evidence type="ECO:0000256" key="5">
    <source>
        <dbReference type="ARBA" id="ARBA00023237"/>
    </source>
</evidence>
<dbReference type="InterPro" id="IPR012944">
    <property type="entry name" value="SusD_RagB_dom"/>
</dbReference>
<sequence length="524" mass="58377">MKKIFYILTAAMLSFTLTSCENEFLEKQPNEELSPEQVAAAAAKDPSLLMGSIAGLYATMYDTGTGGISDDNLDHDDFGQKGYDIYSDMLASDVAVAGLNYGWYETLVRHQSTKDFTRIDAYKPWRYYYRLILGANTVIDALGGTDAKQIEPINRLIMGQAKAVRAYAYFYLAQFYATGYGTGSEKILPIYTSTKVPNQPKSTSAEVYNLIISDLDDALVNLQGFKRKSKDQIDQSVVKGLLAYALAARGATPDLNRVVTLTDEVIATGGYRLMTSTELVANVDPETGTVTNSQAGFNNVANPSWMWGVDLTIANELDIVSWWGQMDIFTYSYTWAGDPKVIDKSLYDAIRTDDIRKRQFDPIGGGIEKFYKGDGYTEGSFDLMPVNKFFDPSRIPGGQRTVITDYVYMRIEEMYLLNAEAKAKLGQDGPARDRLKEVLASRIPNLSYLDALSGKALQDEIYLQTRIELWGEGKAYLAMKRNKATVTRGENHLFEAGKSFAWDSDELTFPIPQAEILNNPVLNN</sequence>
<dbReference type="Gene3D" id="1.25.40.390">
    <property type="match status" value="1"/>
</dbReference>
<organism evidence="8 9">
    <name type="scientific">Pontibacter arcticus</name>
    <dbReference type="NCBI Taxonomy" id="2080288"/>
    <lineage>
        <taxon>Bacteria</taxon>
        <taxon>Pseudomonadati</taxon>
        <taxon>Bacteroidota</taxon>
        <taxon>Cytophagia</taxon>
        <taxon>Cytophagales</taxon>
        <taxon>Hymenobacteraceae</taxon>
        <taxon>Pontibacter</taxon>
    </lineage>
</organism>
<feature type="domain" description="SusD-like N-terminal" evidence="7">
    <location>
        <begin position="103"/>
        <end position="219"/>
    </location>
</feature>
<dbReference type="InterPro" id="IPR011990">
    <property type="entry name" value="TPR-like_helical_dom_sf"/>
</dbReference>
<name>A0A364RHZ6_9BACT</name>
<proteinExistence type="inferred from homology"/>
<dbReference type="Proteomes" id="UP000251692">
    <property type="component" value="Unassembled WGS sequence"/>
</dbReference>
<dbReference type="Pfam" id="PF14322">
    <property type="entry name" value="SusD-like_3"/>
    <property type="match status" value="1"/>
</dbReference>
<evidence type="ECO:0000259" key="7">
    <source>
        <dbReference type="Pfam" id="PF14322"/>
    </source>
</evidence>
<dbReference type="PROSITE" id="PS51257">
    <property type="entry name" value="PROKAR_LIPOPROTEIN"/>
    <property type="match status" value="1"/>
</dbReference>
<comment type="caution">
    <text evidence="8">The sequence shown here is derived from an EMBL/GenBank/DDBJ whole genome shotgun (WGS) entry which is preliminary data.</text>
</comment>
<dbReference type="InterPro" id="IPR033985">
    <property type="entry name" value="SusD-like_N"/>
</dbReference>
<gene>
    <name evidence="8" type="ORF">DP923_02355</name>
</gene>
<evidence type="ECO:0000313" key="8">
    <source>
        <dbReference type="EMBL" id="RAU83929.1"/>
    </source>
</evidence>
<comment type="similarity">
    <text evidence="2">Belongs to the SusD family.</text>
</comment>
<evidence type="ECO:0000256" key="2">
    <source>
        <dbReference type="ARBA" id="ARBA00006275"/>
    </source>
</evidence>
<evidence type="ECO:0000259" key="6">
    <source>
        <dbReference type="Pfam" id="PF07980"/>
    </source>
</evidence>
<dbReference type="GO" id="GO:0009279">
    <property type="term" value="C:cell outer membrane"/>
    <property type="evidence" value="ECO:0007669"/>
    <property type="project" value="UniProtKB-SubCell"/>
</dbReference>
<dbReference type="AlphaFoldDB" id="A0A364RHZ6"/>
<feature type="domain" description="RagB/SusD" evidence="6">
    <location>
        <begin position="373"/>
        <end position="523"/>
    </location>
</feature>
<accession>A0A364RHZ6</accession>
<dbReference type="RefSeq" id="WP_112303983.1">
    <property type="nucleotide sequence ID" value="NZ_QMDV01000001.1"/>
</dbReference>
<dbReference type="Pfam" id="PF07980">
    <property type="entry name" value="SusD_RagB"/>
    <property type="match status" value="1"/>
</dbReference>
<evidence type="ECO:0000256" key="1">
    <source>
        <dbReference type="ARBA" id="ARBA00004442"/>
    </source>
</evidence>
<evidence type="ECO:0000256" key="3">
    <source>
        <dbReference type="ARBA" id="ARBA00022729"/>
    </source>
</evidence>